<accession>A0A8J7VR32</accession>
<dbReference type="EMBL" id="JAGQFT020000005">
    <property type="protein sequence ID" value="MBS7457435.1"/>
    <property type="molecule type" value="Genomic_DNA"/>
</dbReference>
<evidence type="ECO:0000256" key="6">
    <source>
        <dbReference type="ARBA" id="ARBA00023012"/>
    </source>
</evidence>
<proteinExistence type="predicted"/>
<dbReference type="CDD" id="cd16922">
    <property type="entry name" value="HATPase_EvgS-ArcB-TorS-like"/>
    <property type="match status" value="1"/>
</dbReference>
<dbReference type="InterPro" id="IPR005467">
    <property type="entry name" value="His_kinase_dom"/>
</dbReference>
<dbReference type="GO" id="GO:0005886">
    <property type="term" value="C:plasma membrane"/>
    <property type="evidence" value="ECO:0007669"/>
    <property type="project" value="UniProtKB-ARBA"/>
</dbReference>
<dbReference type="InterPro" id="IPR003661">
    <property type="entry name" value="HisK_dim/P_dom"/>
</dbReference>
<evidence type="ECO:0000256" key="3">
    <source>
        <dbReference type="ARBA" id="ARBA00022553"/>
    </source>
</evidence>
<evidence type="ECO:0000256" key="4">
    <source>
        <dbReference type="ARBA" id="ARBA00022679"/>
    </source>
</evidence>
<dbReference type="AlphaFoldDB" id="A0A8J7VR32"/>
<evidence type="ECO:0000313" key="10">
    <source>
        <dbReference type="EMBL" id="MBS7457435.1"/>
    </source>
</evidence>
<dbReference type="InterPro" id="IPR050736">
    <property type="entry name" value="Sensor_HK_Regulatory"/>
</dbReference>
<dbReference type="InterPro" id="IPR036890">
    <property type="entry name" value="HATPase_C_sf"/>
</dbReference>
<evidence type="ECO:0000256" key="5">
    <source>
        <dbReference type="ARBA" id="ARBA00022777"/>
    </source>
</evidence>
<evidence type="ECO:0000256" key="7">
    <source>
        <dbReference type="SAM" id="Coils"/>
    </source>
</evidence>
<name>A0A8J7VR32_9GAMM</name>
<evidence type="ECO:0000259" key="8">
    <source>
        <dbReference type="PROSITE" id="PS50109"/>
    </source>
</evidence>
<evidence type="ECO:0000256" key="1">
    <source>
        <dbReference type="ARBA" id="ARBA00000085"/>
    </source>
</evidence>
<dbReference type="PROSITE" id="PS50109">
    <property type="entry name" value="HIS_KIN"/>
    <property type="match status" value="1"/>
</dbReference>
<dbReference type="Proteomes" id="UP000675747">
    <property type="component" value="Unassembled WGS sequence"/>
</dbReference>
<dbReference type="SUPFAM" id="SSF55874">
    <property type="entry name" value="ATPase domain of HSP90 chaperone/DNA topoisomerase II/histidine kinase"/>
    <property type="match status" value="1"/>
</dbReference>
<comment type="catalytic activity">
    <reaction evidence="1">
        <text>ATP + protein L-histidine = ADP + protein N-phospho-L-histidine.</text>
        <dbReference type="EC" id="2.7.13.3"/>
    </reaction>
</comment>
<dbReference type="PANTHER" id="PTHR43711:SF31">
    <property type="entry name" value="HISTIDINE KINASE"/>
    <property type="match status" value="1"/>
</dbReference>
<dbReference type="SUPFAM" id="SSF47384">
    <property type="entry name" value="Homodimeric domain of signal transducing histidine kinase"/>
    <property type="match status" value="1"/>
</dbReference>
<gene>
    <name evidence="10" type="ORF">KB893_009840</name>
    <name evidence="9" type="ORF">KB893_03055</name>
</gene>
<sequence length="286" mass="31110">MSESADPTSAGAELQTLRAQVAALQEELAATNQGVVALYAEIEDQAEQLREASELKSRFLSHMSHEFRAPLSSIRSMARLLLDGVDGPLTEEQRVQVDFVAGAATEMSEMVDDLLDLARVEAGRVAIAPGWFQLVDVFSALRGMFRPIVATSRLQLVFEEPVDVPPMFSDDRKLSQILRNFISNALKFTSEGEVRVRAVPLADGRVCFAVSDTGVGIPPEQIPTLFEEFVQVDTPLQRRFRGSGLGLAVCRRFAELLGGEVACESTPGRGSTFSVTVPARLEAVAE</sequence>
<keyword evidence="6" id="KW-0902">Two-component regulatory system</keyword>
<dbReference type="Gene3D" id="3.30.565.10">
    <property type="entry name" value="Histidine kinase-like ATPase, C-terminal domain"/>
    <property type="match status" value="1"/>
</dbReference>
<keyword evidence="4" id="KW-0808">Transferase</keyword>
<feature type="domain" description="Histidine kinase" evidence="8">
    <location>
        <begin position="62"/>
        <end position="281"/>
    </location>
</feature>
<dbReference type="SMART" id="SM00387">
    <property type="entry name" value="HATPase_c"/>
    <property type="match status" value="1"/>
</dbReference>
<organism evidence="9">
    <name type="scientific">Coralloluteibacterium stylophorae</name>
    <dbReference type="NCBI Taxonomy" id="1776034"/>
    <lineage>
        <taxon>Bacteria</taxon>
        <taxon>Pseudomonadati</taxon>
        <taxon>Pseudomonadota</taxon>
        <taxon>Gammaproteobacteria</taxon>
        <taxon>Lysobacterales</taxon>
        <taxon>Lysobacteraceae</taxon>
        <taxon>Coralloluteibacterium</taxon>
    </lineage>
</organism>
<evidence type="ECO:0000313" key="11">
    <source>
        <dbReference type="Proteomes" id="UP000675747"/>
    </source>
</evidence>
<feature type="coiled-coil region" evidence="7">
    <location>
        <begin position="14"/>
        <end position="55"/>
    </location>
</feature>
<keyword evidence="11" id="KW-1185">Reference proteome</keyword>
<dbReference type="Pfam" id="PF02518">
    <property type="entry name" value="HATPase_c"/>
    <property type="match status" value="1"/>
</dbReference>
<keyword evidence="3" id="KW-0597">Phosphoprotein</keyword>
<dbReference type="SMART" id="SM00388">
    <property type="entry name" value="HisKA"/>
    <property type="match status" value="1"/>
</dbReference>
<dbReference type="InterPro" id="IPR003594">
    <property type="entry name" value="HATPase_dom"/>
</dbReference>
<dbReference type="Gene3D" id="1.10.287.130">
    <property type="match status" value="1"/>
</dbReference>
<dbReference type="EC" id="2.7.13.3" evidence="2"/>
<keyword evidence="7" id="KW-0175">Coiled coil</keyword>
<dbReference type="RefSeq" id="WP_211925470.1">
    <property type="nucleotide sequence ID" value="NZ_JAGQFT020000005.1"/>
</dbReference>
<dbReference type="GO" id="GO:0000155">
    <property type="term" value="F:phosphorelay sensor kinase activity"/>
    <property type="evidence" value="ECO:0007669"/>
    <property type="project" value="InterPro"/>
</dbReference>
<dbReference type="PANTHER" id="PTHR43711">
    <property type="entry name" value="TWO-COMPONENT HISTIDINE KINASE"/>
    <property type="match status" value="1"/>
</dbReference>
<dbReference type="PRINTS" id="PR00344">
    <property type="entry name" value="BCTRLSENSOR"/>
</dbReference>
<dbReference type="InterPro" id="IPR036097">
    <property type="entry name" value="HisK_dim/P_sf"/>
</dbReference>
<comment type="caution">
    <text evidence="9">The sequence shown here is derived from an EMBL/GenBank/DDBJ whole genome shotgun (WGS) entry which is preliminary data.</text>
</comment>
<dbReference type="InterPro" id="IPR004358">
    <property type="entry name" value="Sig_transdc_His_kin-like_C"/>
</dbReference>
<protein>
    <recommendedName>
        <fullName evidence="2">histidine kinase</fullName>
        <ecNumber evidence="2">2.7.13.3</ecNumber>
    </recommendedName>
</protein>
<dbReference type="FunFam" id="3.30.565.10:FF:000006">
    <property type="entry name" value="Sensor histidine kinase WalK"/>
    <property type="match status" value="1"/>
</dbReference>
<evidence type="ECO:0000256" key="2">
    <source>
        <dbReference type="ARBA" id="ARBA00012438"/>
    </source>
</evidence>
<evidence type="ECO:0000313" key="9">
    <source>
        <dbReference type="EMBL" id="MBR0561505.1"/>
    </source>
</evidence>
<dbReference type="Pfam" id="PF00512">
    <property type="entry name" value="HisKA"/>
    <property type="match status" value="1"/>
</dbReference>
<reference evidence="9" key="2">
    <citation type="submission" date="2021-04" db="EMBL/GenBank/DDBJ databases">
        <authorList>
            <person name="Karlyshev A.V."/>
        </authorList>
    </citation>
    <scope>NUCLEOTIDE SEQUENCE</scope>
    <source>
        <strain evidence="9">LMG 29479</strain>
    </source>
</reference>
<dbReference type="EMBL" id="JAGQFT010000011">
    <property type="protein sequence ID" value="MBR0561505.1"/>
    <property type="molecule type" value="Genomic_DNA"/>
</dbReference>
<reference evidence="10 11" key="1">
    <citation type="journal article" date="2021" name="Microbiol. Resour. Announc.">
        <title>Draft Genome Sequence of Coralloluteibacterium stylophorae LMG 29479T.</title>
        <authorList>
            <person name="Karlyshev A.V."/>
            <person name="Kudryashova E.B."/>
            <person name="Ariskina E.V."/>
            <person name="Conroy A.P."/>
            <person name="Abidueva E.Y."/>
        </authorList>
    </citation>
    <scope>NUCLEOTIDE SEQUENCE [LARGE SCALE GENOMIC DNA]</scope>
    <source>
        <strain evidence="10 11">LMG 29479</strain>
    </source>
</reference>
<dbReference type="CDD" id="cd00082">
    <property type="entry name" value="HisKA"/>
    <property type="match status" value="1"/>
</dbReference>
<keyword evidence="5 9" id="KW-0418">Kinase</keyword>